<dbReference type="InterPro" id="IPR023827">
    <property type="entry name" value="Peptidase_S8_Asp-AS"/>
</dbReference>
<accession>A0A8A4ZJ02</accession>
<keyword evidence="8" id="KW-0732">Signal</keyword>
<dbReference type="PROSITE" id="PS00138">
    <property type="entry name" value="SUBTILASE_SER"/>
    <property type="match status" value="1"/>
</dbReference>
<keyword evidence="11" id="KW-1185">Reference proteome</keyword>
<dbReference type="AlphaFoldDB" id="A0A8A4ZJ02"/>
<keyword evidence="2 5" id="KW-0645">Protease</keyword>
<keyword evidence="4 5" id="KW-0720">Serine protease</keyword>
<dbReference type="Pfam" id="PF00082">
    <property type="entry name" value="Peptidase_S8"/>
    <property type="match status" value="1"/>
</dbReference>
<dbReference type="PANTHER" id="PTHR43806">
    <property type="entry name" value="PEPTIDASE S8"/>
    <property type="match status" value="1"/>
</dbReference>
<dbReference type="InterPro" id="IPR015500">
    <property type="entry name" value="Peptidase_S8_subtilisin-rel"/>
</dbReference>
<dbReference type="GO" id="GO:0006508">
    <property type="term" value="P:proteolysis"/>
    <property type="evidence" value="ECO:0007669"/>
    <property type="project" value="UniProtKB-KW"/>
</dbReference>
<feature type="active site" description="Charge relay system" evidence="5">
    <location>
        <position position="200"/>
    </location>
</feature>
<feature type="domain" description="Peptidase S8/S53" evidence="9">
    <location>
        <begin position="192"/>
        <end position="549"/>
    </location>
</feature>
<reference evidence="10" key="1">
    <citation type="submission" date="2021-03" db="EMBL/GenBank/DDBJ databases">
        <title>Pengzhenrongella sicca gen. nov., sp. nov., a new member of suborder Micrococcineae isolated from High-Arctic tundra soil.</title>
        <authorList>
            <person name="Peng F."/>
        </authorList>
    </citation>
    <scope>NUCLEOTIDE SEQUENCE</scope>
    <source>
        <strain evidence="10">LRZ-2</strain>
    </source>
</reference>
<dbReference type="SUPFAM" id="SSF52743">
    <property type="entry name" value="Subtilisin-like"/>
    <property type="match status" value="1"/>
</dbReference>
<evidence type="ECO:0000256" key="4">
    <source>
        <dbReference type="ARBA" id="ARBA00022825"/>
    </source>
</evidence>
<evidence type="ECO:0000259" key="9">
    <source>
        <dbReference type="Pfam" id="PF00082"/>
    </source>
</evidence>
<evidence type="ECO:0000256" key="3">
    <source>
        <dbReference type="ARBA" id="ARBA00022801"/>
    </source>
</evidence>
<dbReference type="PROSITE" id="PS51892">
    <property type="entry name" value="SUBTILASE"/>
    <property type="match status" value="1"/>
</dbReference>
<proteinExistence type="inferred from homology"/>
<gene>
    <name evidence="10" type="ORF">J4E96_00415</name>
</gene>
<dbReference type="PANTHER" id="PTHR43806:SF11">
    <property type="entry name" value="CEREVISIN-RELATED"/>
    <property type="match status" value="1"/>
</dbReference>
<dbReference type="Gene3D" id="3.40.50.200">
    <property type="entry name" value="Peptidase S8/S53 domain"/>
    <property type="match status" value="1"/>
</dbReference>
<dbReference type="InterPro" id="IPR023828">
    <property type="entry name" value="Peptidase_S8_Ser-AS"/>
</dbReference>
<dbReference type="InterPro" id="IPR022398">
    <property type="entry name" value="Peptidase_S8_His-AS"/>
</dbReference>
<dbReference type="GO" id="GO:0004252">
    <property type="term" value="F:serine-type endopeptidase activity"/>
    <property type="evidence" value="ECO:0007669"/>
    <property type="project" value="UniProtKB-UniRule"/>
</dbReference>
<evidence type="ECO:0000256" key="7">
    <source>
        <dbReference type="SAM" id="MobiDB-lite"/>
    </source>
</evidence>
<dbReference type="PRINTS" id="PR00723">
    <property type="entry name" value="SUBTILISIN"/>
</dbReference>
<protein>
    <submittedName>
        <fullName evidence="10">S8 family serine peptidase</fullName>
    </submittedName>
</protein>
<feature type="signal peptide" evidence="8">
    <location>
        <begin position="1"/>
        <end position="29"/>
    </location>
</feature>
<dbReference type="InterPro" id="IPR036852">
    <property type="entry name" value="Peptidase_S8/S53_dom_sf"/>
</dbReference>
<name>A0A8A4ZJ02_9MICO</name>
<evidence type="ECO:0000256" key="1">
    <source>
        <dbReference type="ARBA" id="ARBA00011073"/>
    </source>
</evidence>
<sequence length="592" mass="60343">MVRTRRSVALVGIAALAAALVSTSTAAQATPGAAAGAAADATDTSTYVVLADDAAAVDGAIAAVQAAGGTVDRVNRAIGLVTAASSAESFAATVSAEPAVAGVARDRPVGSAPQDVAASRDAVEKEGRNPDAAARSSALLRTDGRSPGHGPGKGPGKGHGPVTPEPLAGYQWDMKMIGATATGSYVKQPGRKDVLVGVIDTGIDGSHPDIAPNFNSALSRNFTTDIELIDGPCAEEADQSCEDAADVDEDGHGTHVAGTIAAPINGLGMAGVAPNVSLVNLRAGQDSGYFFLAATVDALTYAGDNGIDVVNMSFYIDPWLFNCRANPADSAAEQLEQATIIDATQRALDYARGHGVTLISALGNDNTDLGLAVKTDESSPDFPPGTEKTRTVTNDCLDMPTEANGVISVSSVGPSGKKSDFSNHGLEQNDISAPGGFYRDYVGTNKFSTPGNLILGPYPKALAIANGEVDPVTGESLSDFVVAECSAAGIDSCAYYQLIQGTSMAAPHAVGVAALIVSKDGKRDRVHGGRTMDPVAVEKVLRQTATDVACPAPVVTYAAEGRDASYDAPCVGNVWKNSIYGTGIVNALRAVR</sequence>
<feature type="region of interest" description="Disordered" evidence="7">
    <location>
        <begin position="105"/>
        <end position="167"/>
    </location>
</feature>
<evidence type="ECO:0000256" key="6">
    <source>
        <dbReference type="RuleBase" id="RU003355"/>
    </source>
</evidence>
<feature type="compositionally biased region" description="Gly residues" evidence="7">
    <location>
        <begin position="147"/>
        <end position="159"/>
    </location>
</feature>
<dbReference type="PROSITE" id="PS00137">
    <property type="entry name" value="SUBTILASE_HIS"/>
    <property type="match status" value="1"/>
</dbReference>
<organism evidence="10 11">
    <name type="scientific">Pengzhenrongella sicca</name>
    <dbReference type="NCBI Taxonomy" id="2819238"/>
    <lineage>
        <taxon>Bacteria</taxon>
        <taxon>Bacillati</taxon>
        <taxon>Actinomycetota</taxon>
        <taxon>Actinomycetes</taxon>
        <taxon>Micrococcales</taxon>
        <taxon>Pengzhenrongella</taxon>
    </lineage>
</organism>
<evidence type="ECO:0000256" key="5">
    <source>
        <dbReference type="PROSITE-ProRule" id="PRU01240"/>
    </source>
</evidence>
<evidence type="ECO:0000313" key="10">
    <source>
        <dbReference type="EMBL" id="QTE29578.1"/>
    </source>
</evidence>
<feature type="active site" description="Charge relay system" evidence="5">
    <location>
        <position position="503"/>
    </location>
</feature>
<keyword evidence="3 5" id="KW-0378">Hydrolase</keyword>
<feature type="active site" description="Charge relay system" evidence="5">
    <location>
        <position position="252"/>
    </location>
</feature>
<evidence type="ECO:0000256" key="2">
    <source>
        <dbReference type="ARBA" id="ARBA00022670"/>
    </source>
</evidence>
<comment type="similarity">
    <text evidence="1 5 6">Belongs to the peptidase S8 family.</text>
</comment>
<dbReference type="RefSeq" id="WP_227423867.1">
    <property type="nucleotide sequence ID" value="NZ_CP071868.1"/>
</dbReference>
<dbReference type="PROSITE" id="PS00136">
    <property type="entry name" value="SUBTILASE_ASP"/>
    <property type="match status" value="1"/>
</dbReference>
<evidence type="ECO:0000256" key="8">
    <source>
        <dbReference type="SAM" id="SignalP"/>
    </source>
</evidence>
<dbReference type="EMBL" id="CP071868">
    <property type="protein sequence ID" value="QTE29578.1"/>
    <property type="molecule type" value="Genomic_DNA"/>
</dbReference>
<dbReference type="InterPro" id="IPR000209">
    <property type="entry name" value="Peptidase_S8/S53_dom"/>
</dbReference>
<dbReference type="KEGG" id="psic:J4E96_00415"/>
<evidence type="ECO:0000313" key="11">
    <source>
        <dbReference type="Proteomes" id="UP000663937"/>
    </source>
</evidence>
<dbReference type="Proteomes" id="UP000663937">
    <property type="component" value="Chromosome"/>
</dbReference>
<feature type="chain" id="PRO_5035211029" evidence="8">
    <location>
        <begin position="30"/>
        <end position="592"/>
    </location>
</feature>
<dbReference type="InterPro" id="IPR050131">
    <property type="entry name" value="Peptidase_S8_subtilisin-like"/>
</dbReference>